<dbReference type="PANTHER" id="PTHR13281">
    <property type="entry name" value="TRANSMEMBRANE PROTEIN 70, MITOCHONDRIAL"/>
    <property type="match status" value="1"/>
</dbReference>
<dbReference type="Proteomes" id="UP001054945">
    <property type="component" value="Unassembled WGS sequence"/>
</dbReference>
<sequence length="215" mass="24349">MRNSSLKNIELRHLKRERIVRTIGPVDLGRNILFLKLNHVKHLIPRSYLVHSSNEKTSQPVLVYEGMLKSRIKKVKLLSLTSSMLGFAMLPIIVRDLSQISIALSCGAVVVSSFFLSTPLLLDWVTRRYVTRLRYDRGSDVFTVTTFDLLCRERELQFGASDVSVPDVPGLLTSILVKGRPLFVDGDRVQDPDAYSVMMGYDKPLDLKLSKQDSQ</sequence>
<dbReference type="GO" id="GO:0031966">
    <property type="term" value="C:mitochondrial membrane"/>
    <property type="evidence" value="ECO:0007669"/>
    <property type="project" value="TreeGrafter"/>
</dbReference>
<dbReference type="GO" id="GO:0033615">
    <property type="term" value="P:mitochondrial proton-transporting ATP synthase complex assembly"/>
    <property type="evidence" value="ECO:0007669"/>
    <property type="project" value="TreeGrafter"/>
</dbReference>
<reference evidence="3 4" key="1">
    <citation type="submission" date="2021-06" db="EMBL/GenBank/DDBJ databases">
        <title>Caerostris extrusa draft genome.</title>
        <authorList>
            <person name="Kono N."/>
            <person name="Arakawa K."/>
        </authorList>
    </citation>
    <scope>NUCLEOTIDE SEQUENCE [LARGE SCALE GENOMIC DNA]</scope>
</reference>
<evidence type="ECO:0000313" key="3">
    <source>
        <dbReference type="EMBL" id="GIX94834.1"/>
    </source>
</evidence>
<keyword evidence="2" id="KW-1133">Transmembrane helix</keyword>
<organism evidence="3 4">
    <name type="scientific">Caerostris extrusa</name>
    <name type="common">Bark spider</name>
    <name type="synonym">Caerostris bankana</name>
    <dbReference type="NCBI Taxonomy" id="172846"/>
    <lineage>
        <taxon>Eukaryota</taxon>
        <taxon>Metazoa</taxon>
        <taxon>Ecdysozoa</taxon>
        <taxon>Arthropoda</taxon>
        <taxon>Chelicerata</taxon>
        <taxon>Arachnida</taxon>
        <taxon>Araneae</taxon>
        <taxon>Araneomorphae</taxon>
        <taxon>Entelegynae</taxon>
        <taxon>Araneoidea</taxon>
        <taxon>Araneidae</taxon>
        <taxon>Caerostris</taxon>
    </lineage>
</organism>
<dbReference type="Pfam" id="PF06979">
    <property type="entry name" value="TMEM70"/>
    <property type="match status" value="1"/>
</dbReference>
<feature type="transmembrane region" description="Helical" evidence="2">
    <location>
        <begin position="77"/>
        <end position="94"/>
    </location>
</feature>
<protein>
    <submittedName>
        <fullName evidence="3">Transmembrane protein 70 homolog, mitochondrial</fullName>
    </submittedName>
</protein>
<keyword evidence="4" id="KW-1185">Reference proteome</keyword>
<comment type="caution">
    <text evidence="3">The sequence shown here is derived from an EMBL/GenBank/DDBJ whole genome shotgun (WGS) entry which is preliminary data.</text>
</comment>
<comment type="similarity">
    <text evidence="1">Belongs to the TMEM70 family.</text>
</comment>
<evidence type="ECO:0000313" key="4">
    <source>
        <dbReference type="Proteomes" id="UP001054945"/>
    </source>
</evidence>
<accession>A0AAV4PE09</accession>
<dbReference type="AlphaFoldDB" id="A0AAV4PE09"/>
<proteinExistence type="inferred from homology"/>
<dbReference type="InterPro" id="IPR045325">
    <property type="entry name" value="TMEM70/TMEM186/TMEM223"/>
</dbReference>
<evidence type="ECO:0000256" key="2">
    <source>
        <dbReference type="SAM" id="Phobius"/>
    </source>
</evidence>
<feature type="transmembrane region" description="Helical" evidence="2">
    <location>
        <begin position="100"/>
        <end position="122"/>
    </location>
</feature>
<dbReference type="PANTHER" id="PTHR13281:SF0">
    <property type="entry name" value="TRANSMEMBRANE PROTEIN 70, MITOCHONDRIAL"/>
    <property type="match status" value="1"/>
</dbReference>
<name>A0AAV4PE09_CAEEX</name>
<keyword evidence="2" id="KW-0472">Membrane</keyword>
<gene>
    <name evidence="3" type="primary">CG7506</name>
    <name evidence="3" type="ORF">CEXT_303971</name>
</gene>
<evidence type="ECO:0000256" key="1">
    <source>
        <dbReference type="ARBA" id="ARBA00005280"/>
    </source>
</evidence>
<dbReference type="InterPro" id="IPR009724">
    <property type="entry name" value="TMEM70"/>
</dbReference>
<keyword evidence="2 3" id="KW-0812">Transmembrane</keyword>
<dbReference type="EMBL" id="BPLR01004433">
    <property type="protein sequence ID" value="GIX94834.1"/>
    <property type="molecule type" value="Genomic_DNA"/>
</dbReference>